<keyword evidence="5" id="KW-1185">Reference proteome</keyword>
<dbReference type="InterPro" id="IPR000387">
    <property type="entry name" value="Tyr_Pase_dom"/>
</dbReference>
<evidence type="ECO:0000256" key="1">
    <source>
        <dbReference type="ARBA" id="ARBA00022801"/>
    </source>
</evidence>
<dbReference type="PROSITE" id="PS50054">
    <property type="entry name" value="TYR_PHOSPHATASE_DUAL"/>
    <property type="match status" value="1"/>
</dbReference>
<accession>A0A1J0AFY2</accession>
<dbReference type="KEGG" id="glt:GlitD10_2492"/>
<dbReference type="Gene3D" id="3.90.190.10">
    <property type="entry name" value="Protein tyrosine phosphatase superfamily"/>
    <property type="match status" value="1"/>
</dbReference>
<dbReference type="InterPro" id="IPR016130">
    <property type="entry name" value="Tyr_Pase_AS"/>
</dbReference>
<name>A0A1J0AFY2_9CYAN</name>
<dbReference type="SMART" id="SM00195">
    <property type="entry name" value="DSPc"/>
    <property type="match status" value="1"/>
</dbReference>
<dbReference type="PROSITE" id="PS50056">
    <property type="entry name" value="TYR_PHOSPHATASE_2"/>
    <property type="match status" value="1"/>
</dbReference>
<dbReference type="GO" id="GO:0016791">
    <property type="term" value="F:phosphatase activity"/>
    <property type="evidence" value="ECO:0007669"/>
    <property type="project" value="UniProtKB-ARBA"/>
</dbReference>
<dbReference type="SUPFAM" id="SSF52799">
    <property type="entry name" value="(Phosphotyrosine protein) phosphatases II"/>
    <property type="match status" value="1"/>
</dbReference>
<dbReference type="PANTHER" id="PTHR46274:SF6">
    <property type="entry name" value="TYR_PHOSPHATASE_2 DOMAIN-CONTAINING PROTEIN"/>
    <property type="match status" value="1"/>
</dbReference>
<dbReference type="STRING" id="1188229.GlitD10_2492"/>
<dbReference type="AlphaFoldDB" id="A0A1J0AFY2"/>
<evidence type="ECO:0000313" key="5">
    <source>
        <dbReference type="Proteomes" id="UP000180235"/>
    </source>
</evidence>
<dbReference type="Pfam" id="PF22784">
    <property type="entry name" value="PTP-SAK"/>
    <property type="match status" value="1"/>
</dbReference>
<dbReference type="PANTHER" id="PTHR46274">
    <property type="entry name" value="PHOSPHATIDYLINOSITOL PHOSPHATASE"/>
    <property type="match status" value="1"/>
</dbReference>
<evidence type="ECO:0000313" key="4">
    <source>
        <dbReference type="EMBL" id="APB34829.1"/>
    </source>
</evidence>
<keyword evidence="1" id="KW-0378">Hydrolase</keyword>
<dbReference type="PROSITE" id="PS00383">
    <property type="entry name" value="TYR_PHOSPHATASE_1"/>
    <property type="match status" value="1"/>
</dbReference>
<protein>
    <submittedName>
        <fullName evidence="4">Dual specificity protein phosphatase</fullName>
    </submittedName>
</protein>
<reference evidence="4 5" key="1">
    <citation type="submission" date="2016-10" db="EMBL/GenBank/DDBJ databases">
        <title>Description of Gloeomargarita lithophora gen. nov., sp. nov., a thylakoid-bearing basal-branching cyanobacterium with intracellular carbonates, and proposal for Gloeomargaritales ord. nov.</title>
        <authorList>
            <person name="Moreira D."/>
            <person name="Tavera R."/>
            <person name="Benzerara K."/>
            <person name="Skouri-Panet F."/>
            <person name="Couradeau E."/>
            <person name="Gerard E."/>
            <person name="Loussert C."/>
            <person name="Novelo E."/>
            <person name="Zivanovic Y."/>
            <person name="Lopez-Garcia P."/>
        </authorList>
    </citation>
    <scope>NUCLEOTIDE SEQUENCE [LARGE SCALE GENOMIC DNA]</scope>
    <source>
        <strain evidence="4 5">D10</strain>
    </source>
</reference>
<dbReference type="OrthoDB" id="9806482at2"/>
<dbReference type="Proteomes" id="UP000180235">
    <property type="component" value="Chromosome"/>
</dbReference>
<evidence type="ECO:0000259" key="2">
    <source>
        <dbReference type="PROSITE" id="PS50054"/>
    </source>
</evidence>
<dbReference type="InterPro" id="IPR029021">
    <property type="entry name" value="Prot-tyrosine_phosphatase-like"/>
</dbReference>
<dbReference type="InterPro" id="IPR057023">
    <property type="entry name" value="PTP-SAK"/>
</dbReference>
<dbReference type="InterPro" id="IPR020422">
    <property type="entry name" value="TYR_PHOSPHATASE_DUAL_dom"/>
</dbReference>
<dbReference type="EMBL" id="CP017675">
    <property type="protein sequence ID" value="APB34829.1"/>
    <property type="molecule type" value="Genomic_DNA"/>
</dbReference>
<evidence type="ECO:0000259" key="3">
    <source>
        <dbReference type="PROSITE" id="PS50056"/>
    </source>
</evidence>
<feature type="domain" description="Tyrosine specific protein phosphatases" evidence="3">
    <location>
        <begin position="79"/>
        <end position="143"/>
    </location>
</feature>
<sequence length="158" mass="17302">MNPRDSPIEESLWWVLPGKLGGMRKPTPTEIPGLKSLGINALVSVMDDPSNLDLYAQNHLPHLWLPTTGGQAPTPAQIQELYEFVNTQNELSHQVIVHCSSGRRRTGTFLAAYLIQTGLGAEEAIQIIQQANPEVELRSTQITFLQELAAGVTPPKSP</sequence>
<gene>
    <name evidence="4" type="ORF">GlitD10_2492</name>
</gene>
<proteinExistence type="predicted"/>
<organism evidence="4 5">
    <name type="scientific">Gloeomargarita lithophora Alchichica-D10</name>
    <dbReference type="NCBI Taxonomy" id="1188229"/>
    <lineage>
        <taxon>Bacteria</taxon>
        <taxon>Bacillati</taxon>
        <taxon>Cyanobacteriota</taxon>
        <taxon>Cyanophyceae</taxon>
        <taxon>Gloeomargaritales</taxon>
        <taxon>Gloeomargaritaceae</taxon>
        <taxon>Gloeomargarita</taxon>
    </lineage>
</organism>
<feature type="domain" description="Tyrosine-protein phosphatase" evidence="2">
    <location>
        <begin position="9"/>
        <end position="154"/>
    </location>
</feature>
<dbReference type="FunFam" id="3.90.190.10:FF:000157">
    <property type="entry name" value="Protein-tyrosine phosphatase"/>
    <property type="match status" value="1"/>
</dbReference>